<protein>
    <submittedName>
        <fullName evidence="2">CinA-like protein</fullName>
    </submittedName>
</protein>
<dbReference type="InterPro" id="IPR050101">
    <property type="entry name" value="CinA"/>
</dbReference>
<dbReference type="Pfam" id="PF00994">
    <property type="entry name" value="MoCF_biosynth"/>
    <property type="match status" value="1"/>
</dbReference>
<evidence type="ECO:0000259" key="1">
    <source>
        <dbReference type="SMART" id="SM00852"/>
    </source>
</evidence>
<dbReference type="RefSeq" id="WP_115612596.1">
    <property type="nucleotide sequence ID" value="NZ_JBHLZC010000001.1"/>
</dbReference>
<dbReference type="CDD" id="cd00885">
    <property type="entry name" value="cinA"/>
    <property type="match status" value="1"/>
</dbReference>
<dbReference type="OrthoDB" id="9801454at2"/>
<feature type="domain" description="MoaB/Mog" evidence="1">
    <location>
        <begin position="7"/>
        <end position="168"/>
    </location>
</feature>
<keyword evidence="3" id="KW-1185">Reference proteome</keyword>
<evidence type="ECO:0000313" key="3">
    <source>
        <dbReference type="Proteomes" id="UP000254572"/>
    </source>
</evidence>
<dbReference type="InterPro" id="IPR036425">
    <property type="entry name" value="MoaB/Mog-like_dom_sf"/>
</dbReference>
<evidence type="ECO:0000313" key="2">
    <source>
        <dbReference type="EMBL" id="SUX25632.1"/>
    </source>
</evidence>
<gene>
    <name evidence="2" type="primary">yfaY</name>
    <name evidence="2" type="ORF">NCTC13294_02531</name>
</gene>
<dbReference type="Proteomes" id="UP000254572">
    <property type="component" value="Unassembled WGS sequence"/>
</dbReference>
<dbReference type="PANTHER" id="PTHR13939:SF0">
    <property type="entry name" value="NMN AMIDOHYDROLASE-LIKE PROTEIN YFAY"/>
    <property type="match status" value="1"/>
</dbReference>
<dbReference type="InterPro" id="IPR001453">
    <property type="entry name" value="MoaB/Mog_dom"/>
</dbReference>
<name>A0A381EF99_9GAMM</name>
<sequence length="245" mass="27470">MKPERLQILIIGNEILSGRRNDVHFVNTLAACNARGLRLHAVHYLGDDGDALIRHYRRALDANEAVLSFGGIGATPDDRTRQAVAAACDVPLAYHPEGDALLRAKYGEDEYTAARRELIHFPQGASLIPNPVNNIPGFSLRHIHCVPGFPQMAEPMMQWVLDHDYRYLSRERCYLALDVFAPESRLSPIMQILEERHPQVAVSSLPKLHFESELGFDGSRADCEAAIATARRLLDEADMQWQGHE</sequence>
<dbReference type="Gene3D" id="3.40.980.10">
    <property type="entry name" value="MoaB/Mog-like domain"/>
    <property type="match status" value="1"/>
</dbReference>
<reference evidence="2 3" key="1">
    <citation type="submission" date="2018-06" db="EMBL/GenBank/DDBJ databases">
        <authorList>
            <consortium name="Pathogen Informatics"/>
            <person name="Doyle S."/>
        </authorList>
    </citation>
    <scope>NUCLEOTIDE SEQUENCE [LARGE SCALE GENOMIC DNA]</scope>
    <source>
        <strain evidence="2 3">NCTC13294</strain>
    </source>
</reference>
<dbReference type="SUPFAM" id="SSF53218">
    <property type="entry name" value="Molybdenum cofactor biosynthesis proteins"/>
    <property type="match status" value="1"/>
</dbReference>
<accession>A0A381EF99</accession>
<dbReference type="PANTHER" id="PTHR13939">
    <property type="entry name" value="NICOTINAMIDE-NUCLEOTIDE AMIDOHYDROLASE PNCC"/>
    <property type="match status" value="1"/>
</dbReference>
<proteinExistence type="predicted"/>
<dbReference type="EMBL" id="UFUW01000001">
    <property type="protein sequence ID" value="SUX25632.1"/>
    <property type="molecule type" value="Genomic_DNA"/>
</dbReference>
<dbReference type="SMART" id="SM00852">
    <property type="entry name" value="MoCF_biosynth"/>
    <property type="match status" value="1"/>
</dbReference>
<dbReference type="AlphaFoldDB" id="A0A381EF99"/>
<organism evidence="2 3">
    <name type="scientific">Cardiobacterium valvarum</name>
    <dbReference type="NCBI Taxonomy" id="194702"/>
    <lineage>
        <taxon>Bacteria</taxon>
        <taxon>Pseudomonadati</taxon>
        <taxon>Pseudomonadota</taxon>
        <taxon>Gammaproteobacteria</taxon>
        <taxon>Cardiobacteriales</taxon>
        <taxon>Cardiobacteriaceae</taxon>
        <taxon>Cardiobacterium</taxon>
    </lineage>
</organism>